<accession>A0AAE3MXK8</accession>
<evidence type="ECO:0000313" key="9">
    <source>
        <dbReference type="EMBL" id="MCX8995535.1"/>
    </source>
</evidence>
<dbReference type="GO" id="GO:0022857">
    <property type="term" value="F:transmembrane transporter activity"/>
    <property type="evidence" value="ECO:0007669"/>
    <property type="project" value="InterPro"/>
</dbReference>
<evidence type="ECO:0000256" key="6">
    <source>
        <dbReference type="ARBA" id="ARBA00022989"/>
    </source>
</evidence>
<dbReference type="PANTHER" id="PTHR30472">
    <property type="entry name" value="FERRIC ENTEROBACTIN TRANSPORT SYSTEM PERMEASE PROTEIN"/>
    <property type="match status" value="1"/>
</dbReference>
<organism evidence="9 10">
    <name type="scientific">Ectorhizobium quercum</name>
    <dbReference type="NCBI Taxonomy" id="2965071"/>
    <lineage>
        <taxon>Bacteria</taxon>
        <taxon>Pseudomonadati</taxon>
        <taxon>Pseudomonadota</taxon>
        <taxon>Alphaproteobacteria</taxon>
        <taxon>Hyphomicrobiales</taxon>
        <taxon>Rhizobiaceae</taxon>
        <taxon>Ectorhizobium</taxon>
    </lineage>
</organism>
<dbReference type="EMBL" id="JANFPI010000001">
    <property type="protein sequence ID" value="MCX8995535.1"/>
    <property type="molecule type" value="Genomic_DNA"/>
</dbReference>
<comment type="caution">
    <text evidence="9">The sequence shown here is derived from an EMBL/GenBank/DDBJ whole genome shotgun (WGS) entry which is preliminary data.</text>
</comment>
<dbReference type="CDD" id="cd06550">
    <property type="entry name" value="TM_ABC_iron-siderophores_like"/>
    <property type="match status" value="1"/>
</dbReference>
<comment type="subcellular location">
    <subcellularLocation>
        <location evidence="1">Cell membrane</location>
        <topology evidence="1">Multi-pass membrane protein</topology>
    </subcellularLocation>
</comment>
<gene>
    <name evidence="9" type="ORF">NOF55_00250</name>
</gene>
<evidence type="ECO:0000256" key="2">
    <source>
        <dbReference type="ARBA" id="ARBA00007935"/>
    </source>
</evidence>
<evidence type="ECO:0000313" key="10">
    <source>
        <dbReference type="Proteomes" id="UP001208771"/>
    </source>
</evidence>
<feature type="transmembrane region" description="Helical" evidence="8">
    <location>
        <begin position="167"/>
        <end position="190"/>
    </location>
</feature>
<reference evidence="9" key="1">
    <citation type="submission" date="2022-07" db="EMBL/GenBank/DDBJ databases">
        <title>Ectorhizobium quercum gen.nov., sp. nov.</title>
        <authorList>
            <person name="Ma T."/>
            <person name="Li Y."/>
        </authorList>
    </citation>
    <scope>NUCLEOTIDE SEQUENCE</scope>
    <source>
        <strain evidence="9">BDR2-2</strain>
    </source>
</reference>
<keyword evidence="7 8" id="KW-0472">Membrane</keyword>
<dbReference type="InterPro" id="IPR000522">
    <property type="entry name" value="ABC_transptr_permease_BtuC"/>
</dbReference>
<evidence type="ECO:0000256" key="1">
    <source>
        <dbReference type="ARBA" id="ARBA00004651"/>
    </source>
</evidence>
<dbReference type="Gene3D" id="1.10.3470.10">
    <property type="entry name" value="ABC transporter involved in vitamin B12 uptake, BtuC"/>
    <property type="match status" value="1"/>
</dbReference>
<dbReference type="AlphaFoldDB" id="A0AAE3MXK8"/>
<feature type="transmembrane region" description="Helical" evidence="8">
    <location>
        <begin position="53"/>
        <end position="76"/>
    </location>
</feature>
<keyword evidence="5 8" id="KW-0812">Transmembrane</keyword>
<feature type="transmembrane region" description="Helical" evidence="8">
    <location>
        <begin position="145"/>
        <end position="161"/>
    </location>
</feature>
<dbReference type="PANTHER" id="PTHR30472:SF24">
    <property type="entry name" value="FERRIC ENTEROBACTIN TRANSPORT SYSTEM PERMEASE PROTEIN FEPG"/>
    <property type="match status" value="1"/>
</dbReference>
<dbReference type="Pfam" id="PF01032">
    <property type="entry name" value="FecCD"/>
    <property type="match status" value="1"/>
</dbReference>
<evidence type="ECO:0000256" key="7">
    <source>
        <dbReference type="ARBA" id="ARBA00023136"/>
    </source>
</evidence>
<feature type="transmembrane region" description="Helical" evidence="8">
    <location>
        <begin position="288"/>
        <end position="311"/>
    </location>
</feature>
<feature type="transmembrane region" description="Helical" evidence="8">
    <location>
        <begin position="258"/>
        <end position="281"/>
    </location>
</feature>
<dbReference type="Proteomes" id="UP001208771">
    <property type="component" value="Unassembled WGS sequence"/>
</dbReference>
<dbReference type="RefSeq" id="WP_306409316.1">
    <property type="nucleotide sequence ID" value="NZ_JANFPI010000001.1"/>
</dbReference>
<dbReference type="GO" id="GO:0005886">
    <property type="term" value="C:plasma membrane"/>
    <property type="evidence" value="ECO:0007669"/>
    <property type="project" value="UniProtKB-SubCell"/>
</dbReference>
<keyword evidence="4" id="KW-1003">Cell membrane</keyword>
<name>A0AAE3MXK8_9HYPH</name>
<dbReference type="SUPFAM" id="SSF81345">
    <property type="entry name" value="ABC transporter involved in vitamin B12 uptake, BtuC"/>
    <property type="match status" value="1"/>
</dbReference>
<sequence length="350" mass="35026">MTDLAMANGYGRLALGPLRWRFHRRRLALCLLLALLVLAAAFAGLATGSGKAGLADLLAFLSGTADMTGGGLSVVGDLRLPRVLLALACGAMLGLAGAALQTLTRNGLADPGLLGVREGASLAVITLIIALPAAPLYLRPFAGMAGGLAVALAAVAIARSLSRLRFVLVGIGLSWLLSAAISMILVTAEVDRVQTAMVWMAGSLATASPDMLPLAFACLAVGGGVLALTARAADTGLLGDAAARGLGVKTGQLTALRIAAPVLLTAAAVSCAGGLGFVGLVAPHLTRLAFGGGQATLLTGSALSGAGLVLAADTLGRTLFAPLQIPAGIVLAVIGVPVLLALLWRRRNQF</sequence>
<dbReference type="InterPro" id="IPR037294">
    <property type="entry name" value="ABC_BtuC-like"/>
</dbReference>
<evidence type="ECO:0000256" key="4">
    <source>
        <dbReference type="ARBA" id="ARBA00022475"/>
    </source>
</evidence>
<keyword evidence="10" id="KW-1185">Reference proteome</keyword>
<comment type="similarity">
    <text evidence="2">Belongs to the binding-protein-dependent transport system permease family. FecCD subfamily.</text>
</comment>
<feature type="transmembrane region" description="Helical" evidence="8">
    <location>
        <begin position="120"/>
        <end position="138"/>
    </location>
</feature>
<evidence type="ECO:0000256" key="8">
    <source>
        <dbReference type="SAM" id="Phobius"/>
    </source>
</evidence>
<feature type="transmembrane region" description="Helical" evidence="8">
    <location>
        <begin position="211"/>
        <end position="230"/>
    </location>
</feature>
<feature type="transmembrane region" description="Helical" evidence="8">
    <location>
        <begin position="323"/>
        <end position="344"/>
    </location>
</feature>
<proteinExistence type="inferred from homology"/>
<evidence type="ECO:0000256" key="3">
    <source>
        <dbReference type="ARBA" id="ARBA00022448"/>
    </source>
</evidence>
<evidence type="ECO:0000256" key="5">
    <source>
        <dbReference type="ARBA" id="ARBA00022692"/>
    </source>
</evidence>
<protein>
    <submittedName>
        <fullName evidence="9">Iron ABC transporter permease</fullName>
    </submittedName>
</protein>
<dbReference type="GO" id="GO:0033214">
    <property type="term" value="P:siderophore-iron import into cell"/>
    <property type="evidence" value="ECO:0007669"/>
    <property type="project" value="TreeGrafter"/>
</dbReference>
<keyword evidence="6 8" id="KW-1133">Transmembrane helix</keyword>
<keyword evidence="3" id="KW-0813">Transport</keyword>
<feature type="transmembrane region" description="Helical" evidence="8">
    <location>
        <begin position="83"/>
        <end position="100"/>
    </location>
</feature>